<name>A0A2P2P7X0_RHIMU</name>
<sequence>MTMHMQDFKFIIPQYHFIPL</sequence>
<evidence type="ECO:0000313" key="1">
    <source>
        <dbReference type="EMBL" id="MBX50779.1"/>
    </source>
</evidence>
<protein>
    <submittedName>
        <fullName evidence="1">Uncharacterized protein</fullName>
    </submittedName>
</protein>
<accession>A0A2P2P7X0</accession>
<dbReference type="AlphaFoldDB" id="A0A2P2P7X0"/>
<organism evidence="1">
    <name type="scientific">Rhizophora mucronata</name>
    <name type="common">Asiatic mangrove</name>
    <dbReference type="NCBI Taxonomy" id="61149"/>
    <lineage>
        <taxon>Eukaryota</taxon>
        <taxon>Viridiplantae</taxon>
        <taxon>Streptophyta</taxon>
        <taxon>Embryophyta</taxon>
        <taxon>Tracheophyta</taxon>
        <taxon>Spermatophyta</taxon>
        <taxon>Magnoliopsida</taxon>
        <taxon>eudicotyledons</taxon>
        <taxon>Gunneridae</taxon>
        <taxon>Pentapetalae</taxon>
        <taxon>rosids</taxon>
        <taxon>fabids</taxon>
        <taxon>Malpighiales</taxon>
        <taxon>Rhizophoraceae</taxon>
        <taxon>Rhizophora</taxon>
    </lineage>
</organism>
<proteinExistence type="predicted"/>
<reference evidence="1" key="1">
    <citation type="submission" date="2018-02" db="EMBL/GenBank/DDBJ databases">
        <title>Rhizophora mucronata_Transcriptome.</title>
        <authorList>
            <person name="Meera S.P."/>
            <person name="Sreeshan A."/>
            <person name="Augustine A."/>
        </authorList>
    </citation>
    <scope>NUCLEOTIDE SEQUENCE</scope>
    <source>
        <tissue evidence="1">Leaf</tissue>
    </source>
</reference>
<dbReference type="EMBL" id="GGEC01070295">
    <property type="protein sequence ID" value="MBX50779.1"/>
    <property type="molecule type" value="Transcribed_RNA"/>
</dbReference>